<evidence type="ECO:0000256" key="2">
    <source>
        <dbReference type="ARBA" id="ARBA00022603"/>
    </source>
</evidence>
<reference evidence="7 8" key="1">
    <citation type="submission" date="2021-07" db="EMBL/GenBank/DDBJ databases">
        <title>Paraburkholderia edwinii protects Aspergillus sp. from phenazines by acting as a toxin sponge.</title>
        <authorList>
            <person name="Dahlstrom K.M."/>
            <person name="Newman D.K."/>
        </authorList>
    </citation>
    <scope>NUCLEOTIDE SEQUENCE [LARGE SCALE GENOMIC DNA]</scope>
    <source>
        <strain evidence="7 8">Pe01</strain>
    </source>
</reference>
<dbReference type="Gene3D" id="3.40.50.150">
    <property type="entry name" value="Vaccinia Virus protein VP39"/>
    <property type="match status" value="1"/>
</dbReference>
<keyword evidence="5" id="KW-0443">Lipid metabolism</keyword>
<dbReference type="PANTHER" id="PTHR43667">
    <property type="entry name" value="CYCLOPROPANE-FATTY-ACYL-PHOSPHOLIPID SYNTHASE"/>
    <property type="match status" value="1"/>
</dbReference>
<dbReference type="InterPro" id="IPR029063">
    <property type="entry name" value="SAM-dependent_MTases_sf"/>
</dbReference>
<evidence type="ECO:0000256" key="1">
    <source>
        <dbReference type="ARBA" id="ARBA00010815"/>
    </source>
</evidence>
<dbReference type="RefSeq" id="WP_219802521.1">
    <property type="nucleotide sequence ID" value="NZ_CP080096.1"/>
</dbReference>
<evidence type="ECO:0000313" key="7">
    <source>
        <dbReference type="EMBL" id="QYD73005.1"/>
    </source>
</evidence>
<comment type="similarity">
    <text evidence="1">Belongs to the CFA/CMAS family.</text>
</comment>
<dbReference type="InterPro" id="IPR003333">
    <property type="entry name" value="CMAS"/>
</dbReference>
<dbReference type="CDD" id="cd02440">
    <property type="entry name" value="AdoMet_MTases"/>
    <property type="match status" value="1"/>
</dbReference>
<protein>
    <submittedName>
        <fullName evidence="7">Cyclopropane-fatty-acyl-phospholipid synthase family protein</fullName>
    </submittedName>
</protein>
<evidence type="ECO:0000256" key="5">
    <source>
        <dbReference type="ARBA" id="ARBA00023098"/>
    </source>
</evidence>
<dbReference type="Pfam" id="PF25371">
    <property type="entry name" value="DUF7884"/>
    <property type="match status" value="1"/>
</dbReference>
<feature type="domain" description="DUF7884" evidence="6">
    <location>
        <begin position="17"/>
        <end position="89"/>
    </location>
</feature>
<accession>A0ABX8UVH0</accession>
<evidence type="ECO:0000259" key="6">
    <source>
        <dbReference type="Pfam" id="PF25371"/>
    </source>
</evidence>
<evidence type="ECO:0000256" key="4">
    <source>
        <dbReference type="ARBA" id="ARBA00022691"/>
    </source>
</evidence>
<evidence type="ECO:0000313" key="8">
    <source>
        <dbReference type="Proteomes" id="UP000826462"/>
    </source>
</evidence>
<dbReference type="InterPro" id="IPR050723">
    <property type="entry name" value="CFA/CMAS"/>
</dbReference>
<keyword evidence="4" id="KW-0949">S-adenosyl-L-methionine</keyword>
<proteinExistence type="inferred from homology"/>
<name>A0ABX8UVH0_9BURK</name>
<sequence>MIERKIAKWAEDVRTGSDVPVRLVLWNGTQLELGTQNPLVTVRVNSVSALQYLLEPSLDSLGEGYVKGGLDVEGKLSDIIDVGYRLSDGAQQTSGVSAAFTRLRRYFTHTRDADQAAIQFHYDVSNDFYKLWLDENMVYSCGYFENGDEDLGTAQLKKIDHILRKIRLSPGMRLLDIGCGWGALVIRAAQMYGAHCVGVTLSQNQFDLATERVKAAGLEGKIEIRLQDYRDVQGQFDRVTSVGMFEHVGRENLPKYFQKIHQLLADDGIVMNHGITTTDPDNAPSAVGGRNFIDRYVFPGGELPHLSLALKAMREGGLEALDIESLRRHYVRTLNLWSQNFEEKTEEVRKYIDGERFRVWRLYLAGFAHAFDIDEVSIYQIVAHKAGKNAKTIPWMSRKHMYAE</sequence>
<dbReference type="EMBL" id="CP080096">
    <property type="protein sequence ID" value="QYD73005.1"/>
    <property type="molecule type" value="Genomic_DNA"/>
</dbReference>
<dbReference type="PANTHER" id="PTHR43667:SF1">
    <property type="entry name" value="CYCLOPROPANE-FATTY-ACYL-PHOSPHOLIPID SYNTHASE"/>
    <property type="match status" value="1"/>
</dbReference>
<dbReference type="PIRSF" id="PIRSF003085">
    <property type="entry name" value="CMAS"/>
    <property type="match status" value="1"/>
</dbReference>
<keyword evidence="8" id="KW-1185">Reference proteome</keyword>
<dbReference type="SUPFAM" id="SSF53335">
    <property type="entry name" value="S-adenosyl-L-methionine-dependent methyltransferases"/>
    <property type="match status" value="1"/>
</dbReference>
<organism evidence="7 8">
    <name type="scientific">Paraburkholderia edwinii</name>
    <dbReference type="NCBI Taxonomy" id="2861782"/>
    <lineage>
        <taxon>Bacteria</taxon>
        <taxon>Pseudomonadati</taxon>
        <taxon>Pseudomonadota</taxon>
        <taxon>Betaproteobacteria</taxon>
        <taxon>Burkholderiales</taxon>
        <taxon>Burkholderiaceae</taxon>
        <taxon>Paraburkholderia</taxon>
    </lineage>
</organism>
<evidence type="ECO:0000256" key="3">
    <source>
        <dbReference type="ARBA" id="ARBA00022679"/>
    </source>
</evidence>
<keyword evidence="2" id="KW-0489">Methyltransferase</keyword>
<dbReference type="Proteomes" id="UP000826462">
    <property type="component" value="Chromosome 2"/>
</dbReference>
<keyword evidence="3" id="KW-0808">Transferase</keyword>
<dbReference type="InterPro" id="IPR057206">
    <property type="entry name" value="DUF7884"/>
</dbReference>
<gene>
    <name evidence="7" type="ORF">KZJ38_25340</name>
</gene>
<dbReference type="Pfam" id="PF02353">
    <property type="entry name" value="CMAS"/>
    <property type="match status" value="1"/>
</dbReference>